<feature type="region of interest" description="Disordered" evidence="1">
    <location>
        <begin position="49"/>
        <end position="70"/>
    </location>
</feature>
<evidence type="ECO:0000313" key="3">
    <source>
        <dbReference type="Proteomes" id="UP001476798"/>
    </source>
</evidence>
<reference evidence="2 3" key="1">
    <citation type="submission" date="2021-06" db="EMBL/GenBank/DDBJ databases">
        <authorList>
            <person name="Palmer J.M."/>
        </authorList>
    </citation>
    <scope>NUCLEOTIDE SEQUENCE [LARGE SCALE GENOMIC DNA]</scope>
    <source>
        <strain evidence="2 3">GA_2019</strain>
        <tissue evidence="2">Muscle</tissue>
    </source>
</reference>
<keyword evidence="3" id="KW-1185">Reference proteome</keyword>
<dbReference type="Proteomes" id="UP001476798">
    <property type="component" value="Unassembled WGS sequence"/>
</dbReference>
<sequence length="70" mass="7545">MPRVSVTTVTGWLEVSSLFIIHQSQKGGVSECLPLQWEAVRFSGCNAAPSTTLSTASSHQTHAPKPHENN</sequence>
<proteinExistence type="predicted"/>
<dbReference type="EMBL" id="JAHRIO010080793">
    <property type="protein sequence ID" value="MEQ2184909.1"/>
    <property type="molecule type" value="Genomic_DNA"/>
</dbReference>
<protein>
    <recommendedName>
        <fullName evidence="4">Secreted protein</fullName>
    </recommendedName>
</protein>
<organism evidence="2 3">
    <name type="scientific">Goodea atripinnis</name>
    <dbReference type="NCBI Taxonomy" id="208336"/>
    <lineage>
        <taxon>Eukaryota</taxon>
        <taxon>Metazoa</taxon>
        <taxon>Chordata</taxon>
        <taxon>Craniata</taxon>
        <taxon>Vertebrata</taxon>
        <taxon>Euteleostomi</taxon>
        <taxon>Actinopterygii</taxon>
        <taxon>Neopterygii</taxon>
        <taxon>Teleostei</taxon>
        <taxon>Neoteleostei</taxon>
        <taxon>Acanthomorphata</taxon>
        <taxon>Ovalentaria</taxon>
        <taxon>Atherinomorphae</taxon>
        <taxon>Cyprinodontiformes</taxon>
        <taxon>Goodeidae</taxon>
        <taxon>Goodea</taxon>
    </lineage>
</organism>
<feature type="compositionally biased region" description="Low complexity" evidence="1">
    <location>
        <begin position="49"/>
        <end position="58"/>
    </location>
</feature>
<accession>A0ABV0PN46</accession>
<evidence type="ECO:0008006" key="4">
    <source>
        <dbReference type="Google" id="ProtNLM"/>
    </source>
</evidence>
<evidence type="ECO:0000313" key="2">
    <source>
        <dbReference type="EMBL" id="MEQ2184909.1"/>
    </source>
</evidence>
<gene>
    <name evidence="2" type="ORF">GOODEAATRI_012752</name>
</gene>
<evidence type="ECO:0000256" key="1">
    <source>
        <dbReference type="SAM" id="MobiDB-lite"/>
    </source>
</evidence>
<comment type="caution">
    <text evidence="2">The sequence shown here is derived from an EMBL/GenBank/DDBJ whole genome shotgun (WGS) entry which is preliminary data.</text>
</comment>
<name>A0ABV0PN46_9TELE</name>